<gene>
    <name evidence="2" type="ORF">HIV01_015735</name>
</gene>
<dbReference type="GO" id="GO:0004519">
    <property type="term" value="F:endonuclease activity"/>
    <property type="evidence" value="ECO:0007669"/>
    <property type="project" value="UniProtKB-KW"/>
</dbReference>
<feature type="domain" description="HNH nuclease" evidence="1">
    <location>
        <begin position="167"/>
        <end position="226"/>
    </location>
</feature>
<evidence type="ECO:0000313" key="3">
    <source>
        <dbReference type="Proteomes" id="UP000663400"/>
    </source>
</evidence>
<keyword evidence="3" id="KW-1185">Reference proteome</keyword>
<accession>A0ABX7RCB3</accession>
<organism evidence="2 3">
    <name type="scientific">Lysobacter arenosi</name>
    <dbReference type="NCBI Taxonomy" id="2795387"/>
    <lineage>
        <taxon>Bacteria</taxon>
        <taxon>Pseudomonadati</taxon>
        <taxon>Pseudomonadota</taxon>
        <taxon>Gammaproteobacteria</taxon>
        <taxon>Lysobacterales</taxon>
        <taxon>Lysobacteraceae</taxon>
        <taxon>Lysobacter</taxon>
    </lineage>
</organism>
<name>A0ABX7RCB3_9GAMM</name>
<keyword evidence="2" id="KW-0378">Hydrolase</keyword>
<protein>
    <submittedName>
        <fullName evidence="2">HNH endonuclease</fullName>
    </submittedName>
</protein>
<keyword evidence="2" id="KW-0255">Endonuclease</keyword>
<dbReference type="Gene3D" id="1.10.30.50">
    <property type="match status" value="1"/>
</dbReference>
<dbReference type="EMBL" id="CP071517">
    <property type="protein sequence ID" value="QSX74609.1"/>
    <property type="molecule type" value="Genomic_DNA"/>
</dbReference>
<dbReference type="Pfam" id="PF01844">
    <property type="entry name" value="HNH"/>
    <property type="match status" value="1"/>
</dbReference>
<dbReference type="Proteomes" id="UP000663400">
    <property type="component" value="Chromosome"/>
</dbReference>
<dbReference type="CDD" id="cd00085">
    <property type="entry name" value="HNHc"/>
    <property type="match status" value="1"/>
</dbReference>
<dbReference type="RefSeq" id="WP_200609038.1">
    <property type="nucleotide sequence ID" value="NZ_CP071517.1"/>
</dbReference>
<proteinExistence type="predicted"/>
<reference evidence="2 3" key="1">
    <citation type="submission" date="2021-02" db="EMBL/GenBank/DDBJ databases">
        <title>Lysobacter arenosi sp. nov., isolated from soil of gangwondo yeongwol, south Korea.</title>
        <authorList>
            <person name="Kim K.R."/>
            <person name="Kim K.H."/>
            <person name="Jeon C.O."/>
        </authorList>
    </citation>
    <scope>NUCLEOTIDE SEQUENCE [LARGE SCALE GENOMIC DNA]</scope>
    <source>
        <strain evidence="2 3">R7</strain>
    </source>
</reference>
<evidence type="ECO:0000313" key="2">
    <source>
        <dbReference type="EMBL" id="QSX74609.1"/>
    </source>
</evidence>
<sequence length="250" mass="27034">MPLAWSEIFENFGVKRVSATDIKRSAYVLNKPQLAVIEAAGLRPSPHRPGTQFNVTLLFDPRPSVRASYYHAMREGAGRPPEARLGTEIISAWLEKGDAVVLGNIGSQVYAAKVPSSDVTVLDVADAVASRATPASRRALIARAKQAKGKPARKTVTSNDFVRDPLVVMGALARADGRCEMPGCTRALFKRTDGRVYLEVHHIQRLADEGDDTLDNAAALCPSCHRELHHGAEQYGLQQALADQVGSLSV</sequence>
<dbReference type="InterPro" id="IPR003615">
    <property type="entry name" value="HNH_nuc"/>
</dbReference>
<dbReference type="SMART" id="SM00507">
    <property type="entry name" value="HNHc"/>
    <property type="match status" value="1"/>
</dbReference>
<evidence type="ECO:0000259" key="1">
    <source>
        <dbReference type="SMART" id="SM00507"/>
    </source>
</evidence>
<keyword evidence="2" id="KW-0540">Nuclease</keyword>
<dbReference type="InterPro" id="IPR002711">
    <property type="entry name" value="HNH"/>
</dbReference>